<feature type="domain" description="Methyltransferase" evidence="1">
    <location>
        <begin position="45"/>
        <end position="149"/>
    </location>
</feature>
<organism evidence="2 3">
    <name type="scientific">Lachancea thermotolerans (strain ATCC 56472 / CBS 6340 / NRRL Y-8284)</name>
    <name type="common">Yeast</name>
    <name type="synonym">Kluyveromyces thermotolerans</name>
    <dbReference type="NCBI Taxonomy" id="559295"/>
    <lineage>
        <taxon>Eukaryota</taxon>
        <taxon>Fungi</taxon>
        <taxon>Dikarya</taxon>
        <taxon>Ascomycota</taxon>
        <taxon>Saccharomycotina</taxon>
        <taxon>Saccharomycetes</taxon>
        <taxon>Saccharomycetales</taxon>
        <taxon>Saccharomycetaceae</taxon>
        <taxon>Lachancea</taxon>
    </lineage>
</organism>
<dbReference type="OMA" id="HDNACGP"/>
<dbReference type="PANTHER" id="PTHR43591:SF109">
    <property type="entry name" value="METHYLTRANSFERASE TYPE 11 DOMAIN-CONTAINING PROTEIN"/>
    <property type="match status" value="1"/>
</dbReference>
<keyword evidence="3" id="KW-1185">Reference proteome</keyword>
<dbReference type="RefSeq" id="XP_002554217.1">
    <property type="nucleotide sequence ID" value="XM_002554171.1"/>
</dbReference>
<dbReference type="InParanoid" id="C5DJX9"/>
<dbReference type="AlphaFoldDB" id="C5DJX9"/>
<dbReference type="InterPro" id="IPR029063">
    <property type="entry name" value="SAM-dependent_MTases_sf"/>
</dbReference>
<proteinExistence type="predicted"/>
<gene>
    <name evidence="2" type="ordered locus">KLTH0F00110g</name>
</gene>
<dbReference type="InterPro" id="IPR041698">
    <property type="entry name" value="Methyltransf_25"/>
</dbReference>
<sequence length="278" mass="31012">MMSDAWGLQAKEYAEKLQKGPPKASVDAILQAVDSLLPFEKAKSILDNGCGTGLGTQTLIDKYGHQLPDLIHLVAADLSPGMIESVRMTKAAHKGNRFWDRLELQVCSVDNMSKTQNSCFSHIIASLVFFFAKPEATFSEAYRILQPGGVIGFTSFRENQWMDLRNVAKKINPGLEPAPLPAEWASEEWIKRQLEKANFIDIKIEPMEVYVELDDSLPLATLLVRSGIPEMSAVFQSLTDEEKDRAVQLIVEELAERYPKRPAKIPGILLVSSARKQL</sequence>
<protein>
    <submittedName>
        <fullName evidence="2">KLTH0F00110p</fullName>
    </submittedName>
</protein>
<evidence type="ECO:0000313" key="2">
    <source>
        <dbReference type="EMBL" id="CAR23780.1"/>
    </source>
</evidence>
<dbReference type="STRING" id="559295.C5DJX9"/>
<name>C5DJX9_LACTC</name>
<dbReference type="Pfam" id="PF13649">
    <property type="entry name" value="Methyltransf_25"/>
    <property type="match status" value="1"/>
</dbReference>
<dbReference type="CDD" id="cd02440">
    <property type="entry name" value="AdoMet_MTases"/>
    <property type="match status" value="1"/>
</dbReference>
<dbReference type="PANTHER" id="PTHR43591">
    <property type="entry name" value="METHYLTRANSFERASE"/>
    <property type="match status" value="1"/>
</dbReference>
<dbReference type="OrthoDB" id="2013972at2759"/>
<evidence type="ECO:0000259" key="1">
    <source>
        <dbReference type="Pfam" id="PF13649"/>
    </source>
</evidence>
<dbReference type="GeneID" id="8292403"/>
<accession>C5DJX9</accession>
<dbReference type="eggNOG" id="ENOG502RZTT">
    <property type="taxonomic scope" value="Eukaryota"/>
</dbReference>
<dbReference type="Gene3D" id="3.40.50.150">
    <property type="entry name" value="Vaccinia Virus protein VP39"/>
    <property type="match status" value="1"/>
</dbReference>
<dbReference type="KEGG" id="lth:KLTH0F00110g"/>
<dbReference type="HOGENOM" id="CLU_065416_1_0_1"/>
<dbReference type="SUPFAM" id="SSF53335">
    <property type="entry name" value="S-adenosyl-L-methionine-dependent methyltransferases"/>
    <property type="match status" value="1"/>
</dbReference>
<dbReference type="Proteomes" id="UP000002036">
    <property type="component" value="Chromosome F"/>
</dbReference>
<dbReference type="EMBL" id="CU928170">
    <property type="protein sequence ID" value="CAR23780.1"/>
    <property type="molecule type" value="Genomic_DNA"/>
</dbReference>
<dbReference type="GO" id="GO:0008757">
    <property type="term" value="F:S-adenosylmethionine-dependent methyltransferase activity"/>
    <property type="evidence" value="ECO:0007669"/>
    <property type="project" value="InterPro"/>
</dbReference>
<reference evidence="2 3" key="1">
    <citation type="journal article" date="2009" name="Genome Res.">
        <title>Comparative genomics of protoploid Saccharomycetaceae.</title>
        <authorList>
            <consortium name="The Genolevures Consortium"/>
            <person name="Souciet J.-L."/>
            <person name="Dujon B."/>
            <person name="Gaillardin C."/>
            <person name="Johnston M."/>
            <person name="Baret P.V."/>
            <person name="Cliften P."/>
            <person name="Sherman D.J."/>
            <person name="Weissenbach J."/>
            <person name="Westhof E."/>
            <person name="Wincker P."/>
            <person name="Jubin C."/>
            <person name="Poulain J."/>
            <person name="Barbe V."/>
            <person name="Segurens B."/>
            <person name="Artiguenave F."/>
            <person name="Anthouard V."/>
            <person name="Vacherie B."/>
            <person name="Val M.-E."/>
            <person name="Fulton R.S."/>
            <person name="Minx P."/>
            <person name="Wilson R."/>
            <person name="Durrens P."/>
            <person name="Jean G."/>
            <person name="Marck C."/>
            <person name="Martin T."/>
            <person name="Nikolski M."/>
            <person name="Rolland T."/>
            <person name="Seret M.-L."/>
            <person name="Casaregola S."/>
            <person name="Despons L."/>
            <person name="Fairhead C."/>
            <person name="Fischer G."/>
            <person name="Lafontaine I."/>
            <person name="Leh V."/>
            <person name="Lemaire M."/>
            <person name="de Montigny J."/>
            <person name="Neuveglise C."/>
            <person name="Thierry A."/>
            <person name="Blanc-Lenfle I."/>
            <person name="Bleykasten C."/>
            <person name="Diffels J."/>
            <person name="Fritsch E."/>
            <person name="Frangeul L."/>
            <person name="Goeffon A."/>
            <person name="Jauniaux N."/>
            <person name="Kachouri-Lafond R."/>
            <person name="Payen C."/>
            <person name="Potier S."/>
            <person name="Pribylova L."/>
            <person name="Ozanne C."/>
            <person name="Richard G.-F."/>
            <person name="Sacerdot C."/>
            <person name="Straub M.-L."/>
            <person name="Talla E."/>
        </authorList>
    </citation>
    <scope>NUCLEOTIDE SEQUENCE [LARGE SCALE GENOMIC DNA]</scope>
    <source>
        <strain evidence="3">ATCC 56472 / CBS 6340 / NRRL Y-8284</strain>
    </source>
</reference>
<evidence type="ECO:0000313" key="3">
    <source>
        <dbReference type="Proteomes" id="UP000002036"/>
    </source>
</evidence>